<dbReference type="PANTHER" id="PTHR34351">
    <property type="entry name" value="SLR1927 PROTEIN-RELATED"/>
    <property type="match status" value="1"/>
</dbReference>
<accession>A0ABW4GCY6</accession>
<dbReference type="RefSeq" id="WP_219527021.1">
    <property type="nucleotide sequence ID" value="NZ_JAHKRM010000001.1"/>
</dbReference>
<comment type="caution">
    <text evidence="2">The sequence shown here is derived from an EMBL/GenBank/DDBJ whole genome shotgun (WGS) entry which is preliminary data.</text>
</comment>
<evidence type="ECO:0000313" key="2">
    <source>
        <dbReference type="EMBL" id="MFD1540587.1"/>
    </source>
</evidence>
<keyword evidence="3" id="KW-1185">Reference proteome</keyword>
<proteinExistence type="predicted"/>
<gene>
    <name evidence="2" type="ORF">ACFSJ0_26270</name>
</gene>
<dbReference type="Pfam" id="PF01882">
    <property type="entry name" value="DUF58"/>
    <property type="match status" value="1"/>
</dbReference>
<feature type="domain" description="DUF58" evidence="1">
    <location>
        <begin position="189"/>
        <end position="307"/>
    </location>
</feature>
<dbReference type="PANTHER" id="PTHR34351:SF1">
    <property type="entry name" value="SLR1927 PROTEIN"/>
    <property type="match status" value="1"/>
</dbReference>
<organism evidence="2 3">
    <name type="scientific">Nonomuraea guangzhouensis</name>
    <dbReference type="NCBI Taxonomy" id="1291555"/>
    <lineage>
        <taxon>Bacteria</taxon>
        <taxon>Bacillati</taxon>
        <taxon>Actinomycetota</taxon>
        <taxon>Actinomycetes</taxon>
        <taxon>Streptosporangiales</taxon>
        <taxon>Streptosporangiaceae</taxon>
        <taxon>Nonomuraea</taxon>
    </lineage>
</organism>
<protein>
    <submittedName>
        <fullName evidence="2">DUF58 domain-containing protein</fullName>
    </submittedName>
</protein>
<evidence type="ECO:0000313" key="3">
    <source>
        <dbReference type="Proteomes" id="UP001597097"/>
    </source>
</evidence>
<dbReference type="EMBL" id="JBHUCM010000019">
    <property type="protein sequence ID" value="MFD1540587.1"/>
    <property type="molecule type" value="Genomic_DNA"/>
</dbReference>
<dbReference type="InterPro" id="IPR002881">
    <property type="entry name" value="DUF58"/>
</dbReference>
<reference evidence="3" key="1">
    <citation type="journal article" date="2019" name="Int. J. Syst. Evol. Microbiol.">
        <title>The Global Catalogue of Microorganisms (GCM) 10K type strain sequencing project: providing services to taxonomists for standard genome sequencing and annotation.</title>
        <authorList>
            <consortium name="The Broad Institute Genomics Platform"/>
            <consortium name="The Broad Institute Genome Sequencing Center for Infectious Disease"/>
            <person name="Wu L."/>
            <person name="Ma J."/>
        </authorList>
    </citation>
    <scope>NUCLEOTIDE SEQUENCE [LARGE SCALE GENOMIC DNA]</scope>
    <source>
        <strain evidence="3">CGMCC 1.15399</strain>
    </source>
</reference>
<evidence type="ECO:0000259" key="1">
    <source>
        <dbReference type="Pfam" id="PF01882"/>
    </source>
</evidence>
<sequence>MITRAGWGTLAASVLLDAVAAPLGYQQAGALSAGGIAAVGAGLLWTLRRPRLEVRREVTPVKVARGDAAIAMLRVTNRGRWRRNGLEAHDTCRDTAIVVDVPPLARNSTGTVSYRLPTRRRGETPVGPLRLDRADPFGLARRTTSYGQADLLLVRPRTVPLEPLNSGRQRHLDGSASRSPSGTITFNGVRDYVIGDDLRHIHWRSTARTGTLMVKELEDVSLPYTTTILDTRAGAYGGDDEFELAVDAAASVAWSATRRRFPVRLLTGAGELLSAKGGAEEAETVLDRLALVERATDADAPADVVRRAGSGGALVLVTGARTALTGVASVRRRFDQVVCVWVGSSSADDGPLVVPGVTVIEIGDLAELAAAWPH</sequence>
<name>A0ABW4GCY6_9ACTN</name>
<dbReference type="Proteomes" id="UP001597097">
    <property type="component" value="Unassembled WGS sequence"/>
</dbReference>